<reference evidence="4" key="2">
    <citation type="journal article" date="2022" name="Microbiol. Resour. Announc.">
        <title>Whole-Genome Sequence of Entomortierella parvispora E1425, a Mucoromycotan Fungus Associated with Burkholderiaceae-Related Endosymbiotic Bacteria.</title>
        <authorList>
            <person name="Herlambang A."/>
            <person name="Guo Y."/>
            <person name="Takashima Y."/>
            <person name="Narisawa K."/>
            <person name="Ohta H."/>
            <person name="Nishizawa T."/>
        </authorList>
    </citation>
    <scope>NUCLEOTIDE SEQUENCE</scope>
    <source>
        <strain evidence="4">E1425</strain>
    </source>
</reference>
<feature type="compositionally biased region" description="Low complexity" evidence="2">
    <location>
        <begin position="53"/>
        <end position="63"/>
    </location>
</feature>
<keyword evidence="5" id="KW-1185">Reference proteome</keyword>
<feature type="coiled-coil region" evidence="1">
    <location>
        <begin position="106"/>
        <end position="158"/>
    </location>
</feature>
<keyword evidence="1" id="KW-0175">Coiled coil</keyword>
<comment type="caution">
    <text evidence="4">The sequence shown here is derived from an EMBL/GenBank/DDBJ whole genome shotgun (WGS) entry which is preliminary data.</text>
</comment>
<feature type="region of interest" description="Disordered" evidence="2">
    <location>
        <begin position="43"/>
        <end position="106"/>
    </location>
</feature>
<gene>
    <name evidence="4" type="ORF">EMPS_08580</name>
</gene>
<evidence type="ECO:0000313" key="5">
    <source>
        <dbReference type="Proteomes" id="UP000827284"/>
    </source>
</evidence>
<dbReference type="AlphaFoldDB" id="A0A9P3HGN3"/>
<evidence type="ECO:0000256" key="3">
    <source>
        <dbReference type="SAM" id="Phobius"/>
    </source>
</evidence>
<feature type="compositionally biased region" description="Basic and acidic residues" evidence="2">
    <location>
        <begin position="85"/>
        <end position="106"/>
    </location>
</feature>
<evidence type="ECO:0000256" key="2">
    <source>
        <dbReference type="SAM" id="MobiDB-lite"/>
    </source>
</evidence>
<sequence>MVHPGIVVAGVFGVVVTGVVIYTILKEEIDEFLDSFEKPSLVGASGGGRHRQQQQQDQQQQQRRFSHDENFQAGGQSSSMYQPDYELRQRRRPDEEDEKEPDHDILMERLRRINESEANIEASEARLAALERAMKEREEQLERNLQELKARKQQSSELYRNPFEANEPLIRDYNVNDSQDLLISDESGAKVDTRAAHAILRHDLSSNHQENINPFEDPSTLISNASASAHSSVRGDEDDFVDAEDRRSATAGSHRDDEEDLDWTDAEVGSVGSHDSDESWGSP</sequence>
<reference evidence="4" key="1">
    <citation type="submission" date="2021-11" db="EMBL/GenBank/DDBJ databases">
        <authorList>
            <person name="Herlambang A."/>
            <person name="Guo Y."/>
            <person name="Takashima Y."/>
            <person name="Nishizawa T."/>
        </authorList>
    </citation>
    <scope>NUCLEOTIDE SEQUENCE</scope>
    <source>
        <strain evidence="4">E1425</strain>
    </source>
</reference>
<feature type="compositionally biased region" description="Polar residues" evidence="2">
    <location>
        <begin position="220"/>
        <end position="231"/>
    </location>
</feature>
<keyword evidence="3" id="KW-1133">Transmembrane helix</keyword>
<dbReference type="EMBL" id="BQFW01000012">
    <property type="protein sequence ID" value="GJJ76221.1"/>
    <property type="molecule type" value="Genomic_DNA"/>
</dbReference>
<dbReference type="Proteomes" id="UP000827284">
    <property type="component" value="Unassembled WGS sequence"/>
</dbReference>
<evidence type="ECO:0000256" key="1">
    <source>
        <dbReference type="SAM" id="Coils"/>
    </source>
</evidence>
<keyword evidence="3" id="KW-0812">Transmembrane</keyword>
<dbReference type="OrthoDB" id="2403832at2759"/>
<feature type="transmembrane region" description="Helical" evidence="3">
    <location>
        <begin position="6"/>
        <end position="25"/>
    </location>
</feature>
<evidence type="ECO:0000313" key="4">
    <source>
        <dbReference type="EMBL" id="GJJ76221.1"/>
    </source>
</evidence>
<proteinExistence type="predicted"/>
<accession>A0A9P3HGN3</accession>
<keyword evidence="3" id="KW-0472">Membrane</keyword>
<protein>
    <submittedName>
        <fullName evidence="4">Uncharacterized protein</fullName>
    </submittedName>
</protein>
<name>A0A9P3HGN3_9FUNG</name>
<organism evidence="4 5">
    <name type="scientific">Entomortierella parvispora</name>
    <dbReference type="NCBI Taxonomy" id="205924"/>
    <lineage>
        <taxon>Eukaryota</taxon>
        <taxon>Fungi</taxon>
        <taxon>Fungi incertae sedis</taxon>
        <taxon>Mucoromycota</taxon>
        <taxon>Mortierellomycotina</taxon>
        <taxon>Mortierellomycetes</taxon>
        <taxon>Mortierellales</taxon>
        <taxon>Mortierellaceae</taxon>
        <taxon>Entomortierella</taxon>
    </lineage>
</organism>
<feature type="region of interest" description="Disordered" evidence="2">
    <location>
        <begin position="208"/>
        <end position="283"/>
    </location>
</feature>
<feature type="compositionally biased region" description="Basic and acidic residues" evidence="2">
    <location>
        <begin position="243"/>
        <end position="256"/>
    </location>
</feature>